<evidence type="ECO:0000313" key="6">
    <source>
        <dbReference type="Proteomes" id="UP000054761"/>
    </source>
</evidence>
<feature type="domain" description="Anthranilate synthase component I N-terminal" evidence="4">
    <location>
        <begin position="19"/>
        <end position="134"/>
    </location>
</feature>
<dbReference type="NCBIfam" id="TIGR00553">
    <property type="entry name" value="pabB"/>
    <property type="match status" value="1"/>
</dbReference>
<accession>A0A0W0V3M8</accession>
<dbReference type="EMBL" id="LNYH01000148">
    <property type="protein sequence ID" value="KTD14709.1"/>
    <property type="molecule type" value="Genomic_DNA"/>
</dbReference>
<sequence>MNTFSLIPLHYAGNMRPFYSRLKHLPGFVLLESSDALRGRYDIVSACPYQRIEFEEHQDTNEFLSRLHELLPQQLLPVDVPFQGGAIGYVSYDFGLRLEDIPSMLKPVFATPLLDFGLYDWAIITDHHLKQVFLFAAHRQAETAHIIDEVLTLWEKNQSPSCEFYLERDFQPLVSKESYKKAFDSIHENIRKGRSYQVNYTQPFTTSFQGDSWVMYDQVCSRNPVPFSAYLKMDKFNILSFSPERYLLMNKGDLLTSPIKGTVKRSDSKNEDEFLKEQLQQCPKNRAENVMIVDLLRNDLGKIAEPGSVHVSSLCEVQSFNGVHHLVSDIRAQCLPSIHAIQAFMSCFPSGSITGAPKHEAMRIINEEEQYARGIYCGSVVYFSAHGRFDSSVAIRTVTEKDKMLSLSTGGGIVIDSDWLSEYFEGFTKISAIIHGL</sequence>
<protein>
    <recommendedName>
        <fullName evidence="1">aminodeoxychorismate synthase</fullName>
        <ecNumber evidence="1">2.6.1.85</ecNumber>
    </recommendedName>
</protein>
<dbReference type="GO" id="GO:0000162">
    <property type="term" value="P:L-tryptophan biosynthetic process"/>
    <property type="evidence" value="ECO:0007669"/>
    <property type="project" value="TreeGrafter"/>
</dbReference>
<dbReference type="InterPro" id="IPR019999">
    <property type="entry name" value="Anth_synth_I-like"/>
</dbReference>
<dbReference type="AlphaFoldDB" id="A0A0W0V3M8"/>
<dbReference type="InterPro" id="IPR005801">
    <property type="entry name" value="ADC_synthase"/>
</dbReference>
<name>A0A0W0V3M8_9GAMM</name>
<comment type="caution">
    <text evidence="5">The sequence shown here is derived from an EMBL/GenBank/DDBJ whole genome shotgun (WGS) entry which is preliminary data.</text>
</comment>
<keyword evidence="5" id="KW-0032">Aminotransferase</keyword>
<dbReference type="Proteomes" id="UP000054761">
    <property type="component" value="Unassembled WGS sequence"/>
</dbReference>
<dbReference type="InterPro" id="IPR005802">
    <property type="entry name" value="ADC_synth_comp_1"/>
</dbReference>
<organism evidence="5 6">
    <name type="scientific">Legionella israelensis</name>
    <dbReference type="NCBI Taxonomy" id="454"/>
    <lineage>
        <taxon>Bacteria</taxon>
        <taxon>Pseudomonadati</taxon>
        <taxon>Pseudomonadota</taxon>
        <taxon>Gammaproteobacteria</taxon>
        <taxon>Legionellales</taxon>
        <taxon>Legionellaceae</taxon>
        <taxon>Legionella</taxon>
    </lineage>
</organism>
<evidence type="ECO:0000256" key="1">
    <source>
        <dbReference type="ARBA" id="ARBA00013139"/>
    </source>
</evidence>
<dbReference type="PRINTS" id="PR00095">
    <property type="entry name" value="ANTSNTHASEI"/>
</dbReference>
<dbReference type="SUPFAM" id="SSF56322">
    <property type="entry name" value="ADC synthase"/>
    <property type="match status" value="1"/>
</dbReference>
<reference evidence="5 6" key="1">
    <citation type="submission" date="2015-11" db="EMBL/GenBank/DDBJ databases">
        <title>Genomic analysis of 38 Legionella species identifies large and diverse effector repertoires.</title>
        <authorList>
            <person name="Burstein D."/>
            <person name="Amaro F."/>
            <person name="Zusman T."/>
            <person name="Lifshitz Z."/>
            <person name="Cohen O."/>
            <person name="Gilbert J.A."/>
            <person name="Pupko T."/>
            <person name="Shuman H.A."/>
            <person name="Segal G."/>
        </authorList>
    </citation>
    <scope>NUCLEOTIDE SEQUENCE [LARGE SCALE GENOMIC DNA]</scope>
    <source>
        <strain evidence="5 6">Bercovier 4</strain>
    </source>
</reference>
<evidence type="ECO:0000259" key="4">
    <source>
        <dbReference type="Pfam" id="PF04715"/>
    </source>
</evidence>
<evidence type="ECO:0000256" key="2">
    <source>
        <dbReference type="ARBA" id="ARBA00022679"/>
    </source>
</evidence>
<proteinExistence type="predicted"/>
<dbReference type="PATRIC" id="fig|454.4.peg.2643"/>
<dbReference type="RefSeq" id="WP_058502709.1">
    <property type="nucleotide sequence ID" value="NZ_CAAAJA010000042.1"/>
</dbReference>
<dbReference type="EC" id="2.6.1.85" evidence="1"/>
<dbReference type="Pfam" id="PF00425">
    <property type="entry name" value="Chorismate_bind"/>
    <property type="match status" value="1"/>
</dbReference>
<evidence type="ECO:0000313" key="5">
    <source>
        <dbReference type="EMBL" id="KTD14709.1"/>
    </source>
</evidence>
<dbReference type="Pfam" id="PF04715">
    <property type="entry name" value="Anth_synt_I_N"/>
    <property type="match status" value="1"/>
</dbReference>
<dbReference type="OrthoDB" id="9803598at2"/>
<gene>
    <name evidence="5" type="primary">pabB</name>
    <name evidence="5" type="ORF">Lisr_2417</name>
</gene>
<feature type="domain" description="Chorismate-utilising enzyme C-terminal" evidence="3">
    <location>
        <begin position="176"/>
        <end position="429"/>
    </location>
</feature>
<dbReference type="PANTHER" id="PTHR11236:SF50">
    <property type="entry name" value="AMINODEOXYCHORISMATE SYNTHASE COMPONENT 1"/>
    <property type="match status" value="1"/>
</dbReference>
<keyword evidence="6" id="KW-1185">Reference proteome</keyword>
<dbReference type="InterPro" id="IPR015890">
    <property type="entry name" value="Chorismate_C"/>
</dbReference>
<dbReference type="GO" id="GO:0009396">
    <property type="term" value="P:folic acid-containing compound biosynthetic process"/>
    <property type="evidence" value="ECO:0007669"/>
    <property type="project" value="InterPro"/>
</dbReference>
<dbReference type="PANTHER" id="PTHR11236">
    <property type="entry name" value="AMINOBENZOATE/ANTHRANILATE SYNTHASE"/>
    <property type="match status" value="1"/>
</dbReference>
<dbReference type="GO" id="GO:0046820">
    <property type="term" value="F:4-amino-4-deoxychorismate synthase activity"/>
    <property type="evidence" value="ECO:0007669"/>
    <property type="project" value="UniProtKB-EC"/>
</dbReference>
<dbReference type="Gene3D" id="3.60.120.10">
    <property type="entry name" value="Anthranilate synthase"/>
    <property type="match status" value="1"/>
</dbReference>
<evidence type="ECO:0000259" key="3">
    <source>
        <dbReference type="Pfam" id="PF00425"/>
    </source>
</evidence>
<dbReference type="InterPro" id="IPR006805">
    <property type="entry name" value="Anth_synth_I_N"/>
</dbReference>
<dbReference type="STRING" id="454.Lisr_2417"/>
<keyword evidence="2 5" id="KW-0808">Transferase</keyword>